<feature type="region of interest" description="Disordered" evidence="1">
    <location>
        <begin position="1"/>
        <end position="21"/>
    </location>
</feature>
<evidence type="ECO:0000256" key="1">
    <source>
        <dbReference type="SAM" id="MobiDB-lite"/>
    </source>
</evidence>
<gene>
    <name evidence="2" type="ORF">MUK42_34664</name>
</gene>
<protein>
    <submittedName>
        <fullName evidence="2">Uncharacterized protein</fullName>
    </submittedName>
</protein>
<dbReference type="AlphaFoldDB" id="A0A9E7E7N8"/>
<proteinExistence type="predicted"/>
<organism evidence="2 3">
    <name type="scientific">Musa troglodytarum</name>
    <name type="common">fe'i banana</name>
    <dbReference type="NCBI Taxonomy" id="320322"/>
    <lineage>
        <taxon>Eukaryota</taxon>
        <taxon>Viridiplantae</taxon>
        <taxon>Streptophyta</taxon>
        <taxon>Embryophyta</taxon>
        <taxon>Tracheophyta</taxon>
        <taxon>Spermatophyta</taxon>
        <taxon>Magnoliopsida</taxon>
        <taxon>Liliopsida</taxon>
        <taxon>Zingiberales</taxon>
        <taxon>Musaceae</taxon>
        <taxon>Musa</taxon>
    </lineage>
</organism>
<dbReference type="Proteomes" id="UP001055439">
    <property type="component" value="Chromosome 1"/>
</dbReference>
<accession>A0A9E7E7N8</accession>
<reference evidence="2" key="1">
    <citation type="submission" date="2022-05" db="EMBL/GenBank/DDBJ databases">
        <title>The Musa troglodytarum L. genome provides insights into the mechanism of non-climacteric behaviour and enrichment of carotenoids.</title>
        <authorList>
            <person name="Wang J."/>
        </authorList>
    </citation>
    <scope>NUCLEOTIDE SEQUENCE</scope>
    <source>
        <tissue evidence="2">Leaf</tissue>
    </source>
</reference>
<sequence length="88" mass="9361">MNGARLHAVAGVPGQEKKSCGEPSAYVSRLTLASPPPCLALRTPAISTDPPTSLGITRTRPCIDLANHGFTDHEAPPKNNFKEIIELD</sequence>
<evidence type="ECO:0000313" key="2">
    <source>
        <dbReference type="EMBL" id="URD72010.1"/>
    </source>
</evidence>
<name>A0A9E7E7N8_9LILI</name>
<dbReference type="EMBL" id="CP097502">
    <property type="protein sequence ID" value="URD72010.1"/>
    <property type="molecule type" value="Genomic_DNA"/>
</dbReference>
<evidence type="ECO:0000313" key="3">
    <source>
        <dbReference type="Proteomes" id="UP001055439"/>
    </source>
</evidence>
<keyword evidence="3" id="KW-1185">Reference proteome</keyword>